<dbReference type="InterPro" id="IPR004839">
    <property type="entry name" value="Aminotransferase_I/II_large"/>
</dbReference>
<reference evidence="9" key="1">
    <citation type="journal article" date="2018" name="Front. Microbiol.">
        <title>Genome-Based Analysis Reveals the Taxonomy and Diversity of the Family Idiomarinaceae.</title>
        <authorList>
            <person name="Liu Y."/>
            <person name="Lai Q."/>
            <person name="Shao Z."/>
        </authorList>
    </citation>
    <scope>NUCLEOTIDE SEQUENCE [LARGE SCALE GENOMIC DNA]</scope>
    <source>
        <strain evidence="9">F23</strain>
    </source>
</reference>
<evidence type="ECO:0000256" key="4">
    <source>
        <dbReference type="ARBA" id="ARBA00022679"/>
    </source>
</evidence>
<evidence type="ECO:0000256" key="1">
    <source>
        <dbReference type="ARBA" id="ARBA00001933"/>
    </source>
</evidence>
<dbReference type="Gene3D" id="3.40.640.10">
    <property type="entry name" value="Type I PLP-dependent aspartate aminotransferase-like (Major domain)"/>
    <property type="match status" value="1"/>
</dbReference>
<dbReference type="GO" id="GO:0008483">
    <property type="term" value="F:transaminase activity"/>
    <property type="evidence" value="ECO:0007669"/>
    <property type="project" value="UniProtKB-KW"/>
</dbReference>
<sequence>MKIPNFSNHVSKIKRARSIFINELVYKARRSGKDPVVLSLGEAYFDIPNYGFDDDLVFGGYHYSDSQGLPNLRTKIRNYLVDRHFAEGLDADENILISMGSKALTYMSMLLALNDGDEVILHEPAWLSYEEQASLCGASSRYMPYQYTLDNIAQSISDKTKLIVINNPNNPAGWVYDFEELKKLIAIAEKRGVFVLVDEAYSDFTRNQGFKSTASLVRKHSNLIVVNSISKNFGMSGWRIGFAAASSQIIEKMTTINQHIVTCAPTMLQLYIEENFDEIWTVCNQQIDALLIKRKEVRKLLDQYGFKVLEGGATFYFFVELWPTGKNASELAEKLLTEDNVAVVPGEAYGRTTSHFVRLSFGTESLERIDGALQKISARVNL</sequence>
<evidence type="ECO:0000313" key="9">
    <source>
        <dbReference type="Proteomes" id="UP000287330"/>
    </source>
</evidence>
<comment type="caution">
    <text evidence="8">The sequence shown here is derived from an EMBL/GenBank/DDBJ whole genome shotgun (WGS) entry which is preliminary data.</text>
</comment>
<dbReference type="PANTHER" id="PTHR46383:SF1">
    <property type="entry name" value="ASPARTATE AMINOTRANSFERASE"/>
    <property type="match status" value="1"/>
</dbReference>
<evidence type="ECO:0000256" key="2">
    <source>
        <dbReference type="ARBA" id="ARBA00007441"/>
    </source>
</evidence>
<dbReference type="GO" id="GO:0030170">
    <property type="term" value="F:pyridoxal phosphate binding"/>
    <property type="evidence" value="ECO:0007669"/>
    <property type="project" value="InterPro"/>
</dbReference>
<dbReference type="Gene3D" id="3.90.1150.10">
    <property type="entry name" value="Aspartate Aminotransferase, domain 1"/>
    <property type="match status" value="1"/>
</dbReference>
<dbReference type="CDD" id="cd00609">
    <property type="entry name" value="AAT_like"/>
    <property type="match status" value="1"/>
</dbReference>
<feature type="domain" description="Aminotransferase class I/classII large" evidence="7">
    <location>
        <begin position="63"/>
        <end position="375"/>
    </location>
</feature>
<dbReference type="InterPro" id="IPR015421">
    <property type="entry name" value="PyrdxlP-dep_Trfase_major"/>
</dbReference>
<dbReference type="InterPro" id="IPR050596">
    <property type="entry name" value="AspAT/PAT-like"/>
</dbReference>
<proteinExistence type="inferred from homology"/>
<keyword evidence="3 6" id="KW-0032">Aminotransferase</keyword>
<evidence type="ECO:0000256" key="5">
    <source>
        <dbReference type="ARBA" id="ARBA00022898"/>
    </source>
</evidence>
<keyword evidence="9" id="KW-1185">Reference proteome</keyword>
<dbReference type="PANTHER" id="PTHR46383">
    <property type="entry name" value="ASPARTATE AMINOTRANSFERASE"/>
    <property type="match status" value="1"/>
</dbReference>
<dbReference type="InterPro" id="IPR015422">
    <property type="entry name" value="PyrdxlP-dep_Trfase_small"/>
</dbReference>
<dbReference type="SUPFAM" id="SSF53383">
    <property type="entry name" value="PLP-dependent transferases"/>
    <property type="match status" value="1"/>
</dbReference>
<dbReference type="PROSITE" id="PS00105">
    <property type="entry name" value="AA_TRANSFER_CLASS_1"/>
    <property type="match status" value="1"/>
</dbReference>
<gene>
    <name evidence="8" type="ORF">CWE25_07895</name>
</gene>
<dbReference type="GO" id="GO:0006520">
    <property type="term" value="P:amino acid metabolic process"/>
    <property type="evidence" value="ECO:0007669"/>
    <property type="project" value="InterPro"/>
</dbReference>
<dbReference type="InterPro" id="IPR004838">
    <property type="entry name" value="NHTrfase_class1_PyrdxlP-BS"/>
</dbReference>
<comment type="similarity">
    <text evidence="2 6">Belongs to the class-I pyridoxal-phosphate-dependent aminotransferase family.</text>
</comment>
<protein>
    <recommendedName>
        <fullName evidence="6">Aminotransferase</fullName>
        <ecNumber evidence="6">2.6.1.-</ecNumber>
    </recommendedName>
</protein>
<dbReference type="Proteomes" id="UP000287330">
    <property type="component" value="Unassembled WGS sequence"/>
</dbReference>
<dbReference type="EMBL" id="PIPV01000005">
    <property type="protein sequence ID" value="RUO53803.1"/>
    <property type="molecule type" value="Genomic_DNA"/>
</dbReference>
<accession>A0A432XYT6</accession>
<dbReference type="EC" id="2.6.1.-" evidence="6"/>
<name>A0A432XYT6_9GAMM</name>
<evidence type="ECO:0000259" key="7">
    <source>
        <dbReference type="Pfam" id="PF00155"/>
    </source>
</evidence>
<evidence type="ECO:0000256" key="3">
    <source>
        <dbReference type="ARBA" id="ARBA00022576"/>
    </source>
</evidence>
<dbReference type="InterPro" id="IPR015424">
    <property type="entry name" value="PyrdxlP-dep_Trfase"/>
</dbReference>
<dbReference type="AlphaFoldDB" id="A0A432XYT6"/>
<evidence type="ECO:0000256" key="6">
    <source>
        <dbReference type="RuleBase" id="RU000481"/>
    </source>
</evidence>
<dbReference type="RefSeq" id="WP_110574307.1">
    <property type="nucleotide sequence ID" value="NZ_PIPV01000005.1"/>
</dbReference>
<organism evidence="8 9">
    <name type="scientific">Idiomarina fontislapidosi</name>
    <dbReference type="NCBI Taxonomy" id="263723"/>
    <lineage>
        <taxon>Bacteria</taxon>
        <taxon>Pseudomonadati</taxon>
        <taxon>Pseudomonadota</taxon>
        <taxon>Gammaproteobacteria</taxon>
        <taxon>Alteromonadales</taxon>
        <taxon>Idiomarinaceae</taxon>
        <taxon>Idiomarina</taxon>
    </lineage>
</organism>
<dbReference type="Pfam" id="PF00155">
    <property type="entry name" value="Aminotran_1_2"/>
    <property type="match status" value="1"/>
</dbReference>
<comment type="cofactor">
    <cofactor evidence="1 6">
        <name>pyridoxal 5'-phosphate</name>
        <dbReference type="ChEBI" id="CHEBI:597326"/>
    </cofactor>
</comment>
<keyword evidence="5" id="KW-0663">Pyridoxal phosphate</keyword>
<keyword evidence="4 6" id="KW-0808">Transferase</keyword>
<dbReference type="OrthoDB" id="9803354at2"/>
<evidence type="ECO:0000313" key="8">
    <source>
        <dbReference type="EMBL" id="RUO53803.1"/>
    </source>
</evidence>